<feature type="compositionally biased region" description="Polar residues" evidence="1">
    <location>
        <begin position="268"/>
        <end position="277"/>
    </location>
</feature>
<feature type="compositionally biased region" description="Low complexity" evidence="1">
    <location>
        <begin position="49"/>
        <end position="69"/>
    </location>
</feature>
<feature type="compositionally biased region" description="Basic and acidic residues" evidence="1">
    <location>
        <begin position="599"/>
        <end position="610"/>
    </location>
</feature>
<feature type="compositionally biased region" description="Basic and acidic residues" evidence="1">
    <location>
        <begin position="515"/>
        <end position="532"/>
    </location>
</feature>
<dbReference type="AlphaFoldDB" id="A0A2T2NEA0"/>
<evidence type="ECO:0000313" key="2">
    <source>
        <dbReference type="EMBL" id="PSN63709.1"/>
    </source>
</evidence>
<feature type="compositionally biased region" description="Low complexity" evidence="1">
    <location>
        <begin position="239"/>
        <end position="251"/>
    </location>
</feature>
<feature type="compositionally biased region" description="Basic and acidic residues" evidence="1">
    <location>
        <begin position="314"/>
        <end position="337"/>
    </location>
</feature>
<evidence type="ECO:0000256" key="1">
    <source>
        <dbReference type="SAM" id="MobiDB-lite"/>
    </source>
</evidence>
<dbReference type="EMBL" id="KZ678139">
    <property type="protein sequence ID" value="PSN63709.1"/>
    <property type="molecule type" value="Genomic_DNA"/>
</dbReference>
<sequence length="977" mass="111227">MASFSHHDRYHPQPRPRYDSHYSDQHSRPLRHDPRPDDHTPAMRDRTNPYSSSPSSSSYTSYEPRYSDSPVPPRPSSRYPPTSAYRSNTRHTQSKRWPPPPSVEDEVSSLGKEFPSLAGSDADHGRGGEVKSRGSVDQYPIIEEIEQPHIPYDNDDRRFVLVSDPGADGVEPPASTPRRDHRRKSVAERGNMAHLKTDMADPPVFTERTSTPYAYTKPQKESLLPSPDEYSLSPEATHASASSVPRSVPSRDQNATHTKAIPIHSRYDSFTQSQAQSPRAHRNDVFDDSDPESEGTTHLRTERKPARYSFVKSDLQKEDLRTSLHESQPRPDKKRQDAAASNSRGTYSGSSSSSKHSSPPYQSPRSSSSSLEDGGRRKARPPPVDPGMRDSRPSPRTSSPRYHEPPQVPPRSPKLPPRRPVDSPTTSRPPSRSGIRPPSPLSSSTTFTPTSVPRVPVTETDWHSTYPPVSADRPRPPSRLNRHDSLPVPNPRIDVQSPSPARPPLRADNPLPYPVDDRPRDVYMPPEEKYQFDHSSTPVTASPRQPLLDSPKLTSSPAPGSPRERPAGSRPSANTRHSTNPEEIPRLARVRSNSIRSQSSHDGRRTERRTGPIPLSLDKPLPSCPRSEPSDKYDDWYTLENRANFDICPSCFEGVFEDTPFSVYFSQTRRYERRQDRQQRICDFSSPWLRLAWLMTLRQRRKGFELIYAMADILETERPCPMDREISTDVCMWYGIPDLRDGLHISNFAVCPRDLKMIEALFPTVRGYFTPLPSTNALGAPNRHKCSLRTSSRRFPKYLDLLVELDTDAQTRSLHPDMARFIQLARENAFKQECNKGTPAFRKPWHFIPQLPHLTVCQECYDDLVWPILKSKSTHPSSNIPNMFNRAIQLVPGEDPDAGSSCCLWSPRMRKVWAKALEYDDFKYLSRKAVERKGKEIELARERREVVEWMAGAERQSREWETGRRELRKLDAEWADF</sequence>
<organism evidence="2 3">
    <name type="scientific">Corynespora cassiicola Philippines</name>
    <dbReference type="NCBI Taxonomy" id="1448308"/>
    <lineage>
        <taxon>Eukaryota</taxon>
        <taxon>Fungi</taxon>
        <taxon>Dikarya</taxon>
        <taxon>Ascomycota</taxon>
        <taxon>Pezizomycotina</taxon>
        <taxon>Dothideomycetes</taxon>
        <taxon>Pleosporomycetidae</taxon>
        <taxon>Pleosporales</taxon>
        <taxon>Corynesporascaceae</taxon>
        <taxon>Corynespora</taxon>
    </lineage>
</organism>
<dbReference type="STRING" id="1448308.A0A2T2NEA0"/>
<feature type="non-terminal residue" evidence="2">
    <location>
        <position position="977"/>
    </location>
</feature>
<keyword evidence="3" id="KW-1185">Reference proteome</keyword>
<feature type="compositionally biased region" description="Pro residues" evidence="1">
    <location>
        <begin position="406"/>
        <end position="415"/>
    </location>
</feature>
<dbReference type="OrthoDB" id="5296at2759"/>
<reference evidence="2 3" key="1">
    <citation type="journal article" date="2018" name="Front. Microbiol.">
        <title>Genome-Wide Analysis of Corynespora cassiicola Leaf Fall Disease Putative Effectors.</title>
        <authorList>
            <person name="Lopez D."/>
            <person name="Ribeiro S."/>
            <person name="Label P."/>
            <person name="Fumanal B."/>
            <person name="Venisse J.S."/>
            <person name="Kohler A."/>
            <person name="de Oliveira R.R."/>
            <person name="Labutti K."/>
            <person name="Lipzen A."/>
            <person name="Lail K."/>
            <person name="Bauer D."/>
            <person name="Ohm R.A."/>
            <person name="Barry K.W."/>
            <person name="Spatafora J."/>
            <person name="Grigoriev I.V."/>
            <person name="Martin F.M."/>
            <person name="Pujade-Renaud V."/>
        </authorList>
    </citation>
    <scope>NUCLEOTIDE SEQUENCE [LARGE SCALE GENOMIC DNA]</scope>
    <source>
        <strain evidence="2 3">Philippines</strain>
    </source>
</reference>
<name>A0A2T2NEA0_CORCC</name>
<evidence type="ECO:0000313" key="3">
    <source>
        <dbReference type="Proteomes" id="UP000240883"/>
    </source>
</evidence>
<protein>
    <submittedName>
        <fullName evidence="2">Uncharacterized protein</fullName>
    </submittedName>
</protein>
<feature type="compositionally biased region" description="Low complexity" evidence="1">
    <location>
        <begin position="76"/>
        <end position="87"/>
    </location>
</feature>
<feature type="compositionally biased region" description="Basic and acidic residues" evidence="1">
    <location>
        <begin position="1"/>
        <end position="47"/>
    </location>
</feature>
<feature type="compositionally biased region" description="Polar residues" evidence="1">
    <location>
        <begin position="533"/>
        <end position="543"/>
    </location>
</feature>
<proteinExistence type="predicted"/>
<feature type="compositionally biased region" description="Basic and acidic residues" evidence="1">
    <location>
        <begin position="121"/>
        <end position="134"/>
    </location>
</feature>
<feature type="compositionally biased region" description="Low complexity" evidence="1">
    <location>
        <begin position="422"/>
        <end position="459"/>
    </location>
</feature>
<feature type="compositionally biased region" description="Basic and acidic residues" evidence="1">
    <location>
        <begin position="295"/>
        <end position="305"/>
    </location>
</feature>
<accession>A0A2T2NEA0</accession>
<feature type="region of interest" description="Disordered" evidence="1">
    <location>
        <begin position="1"/>
        <end position="629"/>
    </location>
</feature>
<feature type="compositionally biased region" description="Low complexity" evidence="1">
    <location>
        <begin position="341"/>
        <end position="370"/>
    </location>
</feature>
<gene>
    <name evidence="2" type="ORF">BS50DRAFT_576329</name>
</gene>
<dbReference type="Proteomes" id="UP000240883">
    <property type="component" value="Unassembled WGS sequence"/>
</dbReference>